<dbReference type="GO" id="GO:0004818">
    <property type="term" value="F:glutamate-tRNA ligase activity"/>
    <property type="evidence" value="ECO:0007669"/>
    <property type="project" value="TreeGrafter"/>
</dbReference>
<evidence type="ECO:0000256" key="3">
    <source>
        <dbReference type="ARBA" id="ARBA00022741"/>
    </source>
</evidence>
<dbReference type="AlphaFoldDB" id="K6YLR6"/>
<proteinExistence type="inferred from homology"/>
<dbReference type="InterPro" id="IPR022380">
    <property type="entry name" value="Glu-Q_tRNA(Asp)_Synthase"/>
</dbReference>
<comment type="caution">
    <text evidence="9">The sequence shown here is derived from an EMBL/GenBank/DDBJ whole genome shotgun (WGS) entry which is preliminary data.</text>
</comment>
<dbReference type="GO" id="GO:0006400">
    <property type="term" value="P:tRNA modification"/>
    <property type="evidence" value="ECO:0007669"/>
    <property type="project" value="InterPro"/>
</dbReference>
<dbReference type="NCBIfam" id="TIGR03838">
    <property type="entry name" value="queuosine_YadB"/>
    <property type="match status" value="1"/>
</dbReference>
<gene>
    <name evidence="9" type="primary">gluQ</name>
    <name evidence="9" type="ORF">GARC_2140</name>
</gene>
<evidence type="ECO:0000313" key="10">
    <source>
        <dbReference type="Proteomes" id="UP000006327"/>
    </source>
</evidence>
<dbReference type="GO" id="GO:0008270">
    <property type="term" value="F:zinc ion binding"/>
    <property type="evidence" value="ECO:0007669"/>
    <property type="project" value="InterPro"/>
</dbReference>
<accession>K6YLR6</accession>
<dbReference type="GO" id="GO:0005829">
    <property type="term" value="C:cytosol"/>
    <property type="evidence" value="ECO:0007669"/>
    <property type="project" value="TreeGrafter"/>
</dbReference>
<dbReference type="FunFam" id="3.40.50.620:FF:000093">
    <property type="entry name" value="Glutamyl-Q tRNA(Asp) synthetase"/>
    <property type="match status" value="1"/>
</dbReference>
<dbReference type="Pfam" id="PF00749">
    <property type="entry name" value="tRNA-synt_1c"/>
    <property type="match status" value="1"/>
</dbReference>
<dbReference type="EMBL" id="BAEO01000027">
    <property type="protein sequence ID" value="GAC19107.1"/>
    <property type="molecule type" value="Genomic_DNA"/>
</dbReference>
<dbReference type="Gene3D" id="3.40.50.620">
    <property type="entry name" value="HUPs"/>
    <property type="match status" value="1"/>
</dbReference>
<dbReference type="InterPro" id="IPR014729">
    <property type="entry name" value="Rossmann-like_a/b/a_fold"/>
</dbReference>
<dbReference type="GO" id="GO:0006424">
    <property type="term" value="P:glutamyl-tRNA aminoacylation"/>
    <property type="evidence" value="ECO:0007669"/>
    <property type="project" value="InterPro"/>
</dbReference>
<evidence type="ECO:0000256" key="1">
    <source>
        <dbReference type="ARBA" id="ARBA00022598"/>
    </source>
</evidence>
<dbReference type="InterPro" id="IPR049940">
    <property type="entry name" value="GluQ/Sye"/>
</dbReference>
<keyword evidence="10" id="KW-1185">Reference proteome</keyword>
<evidence type="ECO:0000256" key="4">
    <source>
        <dbReference type="ARBA" id="ARBA00022833"/>
    </source>
</evidence>
<dbReference type="PANTHER" id="PTHR43311:SF1">
    <property type="entry name" value="GLUTAMYL-Q TRNA(ASP) SYNTHETASE"/>
    <property type="match status" value="1"/>
</dbReference>
<name>K6YLR6_9ALTE</name>
<dbReference type="STRING" id="493475.GARC_2140"/>
<evidence type="ECO:0000259" key="8">
    <source>
        <dbReference type="Pfam" id="PF00749"/>
    </source>
</evidence>
<evidence type="ECO:0000256" key="7">
    <source>
        <dbReference type="RuleBase" id="RU363037"/>
    </source>
</evidence>
<keyword evidence="2" id="KW-0479">Metal-binding</keyword>
<dbReference type="SUPFAM" id="SSF52374">
    <property type="entry name" value="Nucleotidylyl transferase"/>
    <property type="match status" value="1"/>
</dbReference>
<keyword evidence="3 7" id="KW-0547">Nucleotide-binding</keyword>
<dbReference type="GO" id="GO:0005524">
    <property type="term" value="F:ATP binding"/>
    <property type="evidence" value="ECO:0007669"/>
    <property type="project" value="UniProtKB-KW"/>
</dbReference>
<evidence type="ECO:0000256" key="6">
    <source>
        <dbReference type="ARBA" id="ARBA00023146"/>
    </source>
</evidence>
<comment type="similarity">
    <text evidence="7">Belongs to the class-I aminoacyl-tRNA synthetase family.</text>
</comment>
<dbReference type="eggNOG" id="COG0008">
    <property type="taxonomic scope" value="Bacteria"/>
</dbReference>
<keyword evidence="5 7" id="KW-0067">ATP-binding</keyword>
<keyword evidence="1 7" id="KW-0436">Ligase</keyword>
<sequence>MTNALKYPHMKIITPNNGYIGRFAPSPSGHLHFGSLVTALGGFLQAKSQGGQWLLRIEDIDPPREVIGASDAIMRCLEAHHLFWDGEVVYQSNRSDLYNEKIQYLTDQGLTYHCRCSRAQLTSLKFGQLCGCINQNLSSENSAIRFRLHNFKQKFYDELLGQVDFPKHDIPTQFAIKRKDGLFAYQLAVVVDDIQQGITEVARGADLLDATLLQFALYQAFDCPAPKFLHLPVVVTESGKKLSKQNHARKVNTDDVCANLINALGFLGLPLTKELSRESVQNILNWAIDQWDLNKIPAKTECIDNRIGQADSI</sequence>
<dbReference type="Proteomes" id="UP000006327">
    <property type="component" value="Unassembled WGS sequence"/>
</dbReference>
<evidence type="ECO:0000256" key="2">
    <source>
        <dbReference type="ARBA" id="ARBA00022723"/>
    </source>
</evidence>
<dbReference type="PANTHER" id="PTHR43311">
    <property type="entry name" value="GLUTAMATE--TRNA LIGASE"/>
    <property type="match status" value="1"/>
</dbReference>
<protein>
    <submittedName>
        <fullName evidence="9">Glutamyl-Q tRNA(Asp) synthetase</fullName>
        <ecNumber evidence="9">6.1.1.-</ecNumber>
    </submittedName>
</protein>
<keyword evidence="6 7" id="KW-0030">Aminoacyl-tRNA synthetase</keyword>
<dbReference type="NCBIfam" id="NF004314">
    <property type="entry name" value="PRK05710.1-3"/>
    <property type="match status" value="1"/>
</dbReference>
<evidence type="ECO:0000256" key="5">
    <source>
        <dbReference type="ARBA" id="ARBA00022840"/>
    </source>
</evidence>
<dbReference type="InterPro" id="IPR020058">
    <property type="entry name" value="Glu/Gln-tRNA-synth_Ib_cat-dom"/>
</dbReference>
<dbReference type="InterPro" id="IPR000924">
    <property type="entry name" value="Glu/Gln-tRNA-synth"/>
</dbReference>
<organism evidence="9 10">
    <name type="scientific">Paraglaciecola arctica BSs20135</name>
    <dbReference type="NCBI Taxonomy" id="493475"/>
    <lineage>
        <taxon>Bacteria</taxon>
        <taxon>Pseudomonadati</taxon>
        <taxon>Pseudomonadota</taxon>
        <taxon>Gammaproteobacteria</taxon>
        <taxon>Alteromonadales</taxon>
        <taxon>Alteromonadaceae</taxon>
        <taxon>Paraglaciecola</taxon>
    </lineage>
</organism>
<dbReference type="PRINTS" id="PR00987">
    <property type="entry name" value="TRNASYNTHGLU"/>
</dbReference>
<keyword evidence="7" id="KW-0648">Protein biosynthesis</keyword>
<reference evidence="9 10" key="1">
    <citation type="journal article" date="2017" name="Antonie Van Leeuwenhoek">
        <title>Rhizobium rhizosphaerae sp. nov., a novel species isolated from rice rhizosphere.</title>
        <authorList>
            <person name="Zhao J.J."/>
            <person name="Zhang J."/>
            <person name="Zhang R.J."/>
            <person name="Zhang C.W."/>
            <person name="Yin H.Q."/>
            <person name="Zhang X.X."/>
        </authorList>
    </citation>
    <scope>NUCLEOTIDE SEQUENCE [LARGE SCALE GENOMIC DNA]</scope>
    <source>
        <strain evidence="9 10">BSs20135</strain>
    </source>
</reference>
<feature type="domain" description="Glutamyl/glutaminyl-tRNA synthetase class Ib catalytic" evidence="8">
    <location>
        <begin position="22"/>
        <end position="263"/>
    </location>
</feature>
<evidence type="ECO:0000313" key="9">
    <source>
        <dbReference type="EMBL" id="GAC19107.1"/>
    </source>
</evidence>
<dbReference type="EC" id="6.1.1.-" evidence="9"/>
<keyword evidence="4" id="KW-0862">Zinc</keyword>